<dbReference type="PANTHER" id="PTHR33055">
    <property type="entry name" value="TRANSPOSASE FOR INSERTION SEQUENCE ELEMENT IS1111A"/>
    <property type="match status" value="1"/>
</dbReference>
<proteinExistence type="predicted"/>
<keyword evidence="4" id="KW-1185">Reference proteome</keyword>
<dbReference type="InterPro" id="IPR047650">
    <property type="entry name" value="Transpos_IS110"/>
</dbReference>
<dbReference type="Proteomes" id="UP001597296">
    <property type="component" value="Unassembled WGS sequence"/>
</dbReference>
<sequence length="312" mass="34313">MTQVICGVDVSSKMLDARIGRDGKVERFCRTSEGIDALASYCQVNNVTLVVMEATGGYERLPFALLWQQEIPVAIVNPRSVRQFAEAMGFLEKTDAIDAGIIAWFAEVKRIAPHAPLGAEHGRLQALVQRLRQLTAIQTSQINQRRLVTDPDTLANVDALLAFLRGQIRNLASVIAGIIDQDPVWGELDKTFRTIKGVADRTVAQLMAGLPEIGTLSNKAIAKLVGVAPIARDSGTIKGKRLTRGGRADVRTILYVIADIVRRYNQEFADFHKRLSDAGKPKKVIRIALAHKLLIRLNAKARDARKEMAFAA</sequence>
<evidence type="ECO:0000259" key="2">
    <source>
        <dbReference type="Pfam" id="PF02371"/>
    </source>
</evidence>
<dbReference type="EMBL" id="JBHUIY010000004">
    <property type="protein sequence ID" value="MFD2232914.1"/>
    <property type="molecule type" value="Genomic_DNA"/>
</dbReference>
<dbReference type="PANTHER" id="PTHR33055:SF13">
    <property type="entry name" value="TRANSPOSASE"/>
    <property type="match status" value="1"/>
</dbReference>
<evidence type="ECO:0000259" key="1">
    <source>
        <dbReference type="Pfam" id="PF01548"/>
    </source>
</evidence>
<dbReference type="Pfam" id="PF01548">
    <property type="entry name" value="DEDD_Tnp_IS110"/>
    <property type="match status" value="1"/>
</dbReference>
<dbReference type="Pfam" id="PF02371">
    <property type="entry name" value="Transposase_20"/>
    <property type="match status" value="1"/>
</dbReference>
<accession>A0ABW5C6E5</accession>
<reference evidence="4" key="1">
    <citation type="journal article" date="2019" name="Int. J. Syst. Evol. Microbiol.">
        <title>The Global Catalogue of Microorganisms (GCM) 10K type strain sequencing project: providing services to taxonomists for standard genome sequencing and annotation.</title>
        <authorList>
            <consortium name="The Broad Institute Genomics Platform"/>
            <consortium name="The Broad Institute Genome Sequencing Center for Infectious Disease"/>
            <person name="Wu L."/>
            <person name="Ma J."/>
        </authorList>
    </citation>
    <scope>NUCLEOTIDE SEQUENCE [LARGE SCALE GENOMIC DNA]</scope>
    <source>
        <strain evidence="4">KCTC 15012</strain>
    </source>
</reference>
<protein>
    <submittedName>
        <fullName evidence="3">IS110 family transposase</fullName>
    </submittedName>
</protein>
<feature type="domain" description="Transposase IS116/IS110/IS902 C-terminal" evidence="2">
    <location>
        <begin position="190"/>
        <end position="272"/>
    </location>
</feature>
<dbReference type="RefSeq" id="WP_377314636.1">
    <property type="nucleotide sequence ID" value="NZ_JBHUIY010000004.1"/>
</dbReference>
<dbReference type="InterPro" id="IPR003346">
    <property type="entry name" value="Transposase_20"/>
</dbReference>
<feature type="domain" description="Transposase IS110-like N-terminal" evidence="1">
    <location>
        <begin position="6"/>
        <end position="145"/>
    </location>
</feature>
<name>A0ABW5C6E5_9PROT</name>
<dbReference type="InterPro" id="IPR002525">
    <property type="entry name" value="Transp_IS110-like_N"/>
</dbReference>
<gene>
    <name evidence="3" type="ORF">ACFSNB_03755</name>
</gene>
<evidence type="ECO:0000313" key="4">
    <source>
        <dbReference type="Proteomes" id="UP001597296"/>
    </source>
</evidence>
<comment type="caution">
    <text evidence="3">The sequence shown here is derived from an EMBL/GenBank/DDBJ whole genome shotgun (WGS) entry which is preliminary data.</text>
</comment>
<organism evidence="3 4">
    <name type="scientific">Phaeospirillum tilakii</name>
    <dbReference type="NCBI Taxonomy" id="741673"/>
    <lineage>
        <taxon>Bacteria</taxon>
        <taxon>Pseudomonadati</taxon>
        <taxon>Pseudomonadota</taxon>
        <taxon>Alphaproteobacteria</taxon>
        <taxon>Rhodospirillales</taxon>
        <taxon>Rhodospirillaceae</taxon>
        <taxon>Phaeospirillum</taxon>
    </lineage>
</organism>
<evidence type="ECO:0000313" key="3">
    <source>
        <dbReference type="EMBL" id="MFD2232914.1"/>
    </source>
</evidence>